<dbReference type="OrthoDB" id="869379at2"/>
<gene>
    <name evidence="1" type="ORF">SAMN02745166_03832</name>
</gene>
<dbReference type="EMBL" id="FUYE01000015">
    <property type="protein sequence ID" value="SKB03525.1"/>
    <property type="molecule type" value="Genomic_DNA"/>
</dbReference>
<dbReference type="InterPro" id="IPR029058">
    <property type="entry name" value="AB_hydrolase_fold"/>
</dbReference>
<evidence type="ECO:0000313" key="2">
    <source>
        <dbReference type="Proteomes" id="UP000190774"/>
    </source>
</evidence>
<dbReference type="AlphaFoldDB" id="A0A1T4YQH2"/>
<dbReference type="Proteomes" id="UP000190774">
    <property type="component" value="Unassembled WGS sequence"/>
</dbReference>
<dbReference type="Gene3D" id="3.40.50.1820">
    <property type="entry name" value="alpha/beta hydrolase"/>
    <property type="match status" value="1"/>
</dbReference>
<sequence length="547" mass="61249">MLFSRLSCALTATLLVSCGSPKAPTVREPWLPNLGLSEKLISVQLDKAAQAWDVMQSDSATRAEKRQAENVYEGALALVIKNWSRSSLPRKWETGSLFEMRDRQYQVHLQPAPGNPEEISPLMLDRLIPAQDVRLAKGATPVIDAGLGVPVVGQAQHSKALAAKYPMMPLNGAFLTLTAVMEFDPPAPGKPRAAHLHLYNPLRKAEAQVKGERTHLAANYTAPKELALNNRFLRGFSLIGLLFPEKTLDESEIYRLELYDPKRIPVVFVHGLMSDPHIWYEAINAIYADPVLRANYQPWYFLYPSGMAVPATSWQLRRSLEEARAKLDPEGDDPGMNNMVMVGHSMGGLLSRMQTIDSGDSLWKAYFNCEPEKLMVSNHTLERLKDTLEFKKQPYIKRLIFITVPHKGSTMADRGIVYRLTRLIKLPTDSLVLAKEIMTGNIDYLTPQLRDWGTFGFLSIGTLSPKHPYLKALNAQPIPVPHHSIVGQYGEGELLTSSDRVVPYSSSHLDTGTELVVPYWHGCVEKPEVTAEIAKRLRQHLHELGRL</sequence>
<proteinExistence type="predicted"/>
<protein>
    <recommendedName>
        <fullName evidence="3">Alpha/beta hydrolase family protein</fullName>
    </recommendedName>
</protein>
<dbReference type="RefSeq" id="WP_078814997.1">
    <property type="nucleotide sequence ID" value="NZ_FUYE01000015.1"/>
</dbReference>
<dbReference type="SUPFAM" id="SSF53474">
    <property type="entry name" value="alpha/beta-Hydrolases"/>
    <property type="match status" value="1"/>
</dbReference>
<keyword evidence="2" id="KW-1185">Reference proteome</keyword>
<evidence type="ECO:0008006" key="3">
    <source>
        <dbReference type="Google" id="ProtNLM"/>
    </source>
</evidence>
<name>A0A1T4YQH2_9BACT</name>
<evidence type="ECO:0000313" key="1">
    <source>
        <dbReference type="EMBL" id="SKB03525.1"/>
    </source>
</evidence>
<organism evidence="1 2">
    <name type="scientific">Prosthecobacter debontii</name>
    <dbReference type="NCBI Taxonomy" id="48467"/>
    <lineage>
        <taxon>Bacteria</taxon>
        <taxon>Pseudomonadati</taxon>
        <taxon>Verrucomicrobiota</taxon>
        <taxon>Verrucomicrobiia</taxon>
        <taxon>Verrucomicrobiales</taxon>
        <taxon>Verrucomicrobiaceae</taxon>
        <taxon>Prosthecobacter</taxon>
    </lineage>
</organism>
<reference evidence="2" key="1">
    <citation type="submission" date="2017-02" db="EMBL/GenBank/DDBJ databases">
        <authorList>
            <person name="Varghese N."/>
            <person name="Submissions S."/>
        </authorList>
    </citation>
    <scope>NUCLEOTIDE SEQUENCE [LARGE SCALE GENOMIC DNA]</scope>
    <source>
        <strain evidence="2">ATCC 700200</strain>
    </source>
</reference>
<dbReference type="PROSITE" id="PS51257">
    <property type="entry name" value="PROKAR_LIPOPROTEIN"/>
    <property type="match status" value="1"/>
</dbReference>
<dbReference type="STRING" id="48467.SAMN02745166_03832"/>
<accession>A0A1T4YQH2</accession>